<feature type="signal peptide" evidence="2">
    <location>
        <begin position="1"/>
        <end position="22"/>
    </location>
</feature>
<reference evidence="3 4" key="1">
    <citation type="journal article" date="2018" name="IMA Fungus">
        <title>IMA Genome-F 9: Draft genome sequence of Annulohypoxylon stygium, Aspergillus mulundensis, Berkeleyomyces basicola (syn. Thielaviopsis basicola), Ceratocystis smalleyi, two Cercospora beticola strains, Coleophoma cylindrospora, Fusarium fracticaudum, Phialophora cf. hyalina, and Morchella septimelata.</title>
        <authorList>
            <person name="Wingfield B.D."/>
            <person name="Bills G.F."/>
            <person name="Dong Y."/>
            <person name="Huang W."/>
            <person name="Nel W.J."/>
            <person name="Swalarsk-Parry B.S."/>
            <person name="Vaghefi N."/>
            <person name="Wilken P.M."/>
            <person name="An Z."/>
            <person name="de Beer Z.W."/>
            <person name="De Vos L."/>
            <person name="Chen L."/>
            <person name="Duong T.A."/>
            <person name="Gao Y."/>
            <person name="Hammerbacher A."/>
            <person name="Kikkert J.R."/>
            <person name="Li Y."/>
            <person name="Li H."/>
            <person name="Li K."/>
            <person name="Li Q."/>
            <person name="Liu X."/>
            <person name="Ma X."/>
            <person name="Naidoo K."/>
            <person name="Pethybridge S.J."/>
            <person name="Sun J."/>
            <person name="Steenkamp E.T."/>
            <person name="van der Nest M.A."/>
            <person name="van Wyk S."/>
            <person name="Wingfield M.J."/>
            <person name="Xiong C."/>
            <person name="Yue Q."/>
            <person name="Zhang X."/>
        </authorList>
    </citation>
    <scope>NUCLEOTIDE SEQUENCE [LARGE SCALE GENOMIC DNA]</scope>
    <source>
        <strain evidence="3 4">DSM 5745</strain>
    </source>
</reference>
<keyword evidence="2" id="KW-0732">Signal</keyword>
<dbReference type="GO" id="GO:0005975">
    <property type="term" value="P:carbohydrate metabolic process"/>
    <property type="evidence" value="ECO:0007669"/>
    <property type="project" value="InterPro"/>
</dbReference>
<sequence length="578" mass="65550">MASLCRALWSVLSLSCLLETHARVLVQDARPQPQLYYFQDKDSQQQPLASTEYRQILRDLIDGLDVMQDEYFVLYEGTWPTGNDWTRAVHGTHVSATLAALTASANDELLGNSSTDGDKDKDGNEKENANDSITENFLALENLVSHFFAQVTTYYFGENALGLRDQAYDDMLWVVLGWLENIKFQRLHSDLHFEGQGSSKSSGRPWHGTQFQTPAAHRARIFYELASNGWDTTVCGGGMIWNPHLGAYKNAITNELYISSSIGMYLYFPGDPIDAPFVAAEQSEDGLPHDPSYLEMAQVAYSWLKHSNMTGIYNLYADGFHVRGYQGPQHPGTGRCDVLNTMVYTYNQGVILSGLRGLWLATGSEEYLADGHELIQNVQRATGWPNVYDQQWKGLGRAGIMEDTCDSNGDCSQDGQTFKGIFWHHFAEFCRPFRPQEERFLRTQSYHDSSFRQTYDWHQKLCSTYRPWIEHNAEAALVTRNEEGKFGMWWGRRYREIDESASTSDTFLPDGAVDYRNHPDTFWSANTTGRELTKEAEEVEAKVPDYNDRGRGRTVETQSGGVAVLRALYQWKTAESLG</sequence>
<organism evidence="3 4">
    <name type="scientific">Aspergillus mulundensis</name>
    <dbReference type="NCBI Taxonomy" id="1810919"/>
    <lineage>
        <taxon>Eukaryota</taxon>
        <taxon>Fungi</taxon>
        <taxon>Dikarya</taxon>
        <taxon>Ascomycota</taxon>
        <taxon>Pezizomycotina</taxon>
        <taxon>Eurotiomycetes</taxon>
        <taxon>Eurotiomycetidae</taxon>
        <taxon>Eurotiales</taxon>
        <taxon>Aspergillaceae</taxon>
        <taxon>Aspergillus</taxon>
        <taxon>Aspergillus subgen. Nidulantes</taxon>
    </lineage>
</organism>
<accession>A0A3D8Q6W5</accession>
<comment type="caution">
    <text evidence="3">The sequence shown here is derived from an EMBL/GenBank/DDBJ whole genome shotgun (WGS) entry which is preliminary data.</text>
</comment>
<keyword evidence="4" id="KW-1185">Reference proteome</keyword>
<dbReference type="STRING" id="1810919.A0A3D8Q6W5"/>
<dbReference type="SUPFAM" id="SSF48208">
    <property type="entry name" value="Six-hairpin glycosidases"/>
    <property type="match status" value="1"/>
</dbReference>
<protein>
    <recommendedName>
        <fullName evidence="5">Glycosyl hydrolase</fullName>
    </recommendedName>
</protein>
<evidence type="ECO:0000313" key="4">
    <source>
        <dbReference type="Proteomes" id="UP000256690"/>
    </source>
</evidence>
<dbReference type="PANTHER" id="PTHR47791:SF2">
    <property type="entry name" value="ENDO MANNANASE, GH76 FAMILY (EUROFUNG)"/>
    <property type="match status" value="1"/>
</dbReference>
<dbReference type="Proteomes" id="UP000256690">
    <property type="component" value="Unassembled WGS sequence"/>
</dbReference>
<dbReference type="InterPro" id="IPR005198">
    <property type="entry name" value="Glyco_hydro_76"/>
</dbReference>
<dbReference type="InterPro" id="IPR008928">
    <property type="entry name" value="6-hairpin_glycosidase_sf"/>
</dbReference>
<feature type="compositionally biased region" description="Basic and acidic residues" evidence="1">
    <location>
        <begin position="116"/>
        <end position="129"/>
    </location>
</feature>
<evidence type="ECO:0000256" key="1">
    <source>
        <dbReference type="SAM" id="MobiDB-lite"/>
    </source>
</evidence>
<feature type="region of interest" description="Disordered" evidence="1">
    <location>
        <begin position="109"/>
        <end position="129"/>
    </location>
</feature>
<dbReference type="OrthoDB" id="4104179at2759"/>
<dbReference type="Gene3D" id="1.50.10.20">
    <property type="match status" value="1"/>
</dbReference>
<evidence type="ECO:0000256" key="2">
    <source>
        <dbReference type="SAM" id="SignalP"/>
    </source>
</evidence>
<feature type="chain" id="PRO_5017633506" description="Glycosyl hydrolase" evidence="2">
    <location>
        <begin position="23"/>
        <end position="578"/>
    </location>
</feature>
<dbReference type="GeneID" id="38121841"/>
<evidence type="ECO:0000313" key="3">
    <source>
        <dbReference type="EMBL" id="RDW57576.1"/>
    </source>
</evidence>
<dbReference type="EMBL" id="PVWQ01000027">
    <property type="protein sequence ID" value="RDW57576.1"/>
    <property type="molecule type" value="Genomic_DNA"/>
</dbReference>
<dbReference type="Pfam" id="PF03663">
    <property type="entry name" value="Glyco_hydro_76"/>
    <property type="match status" value="1"/>
</dbReference>
<dbReference type="InterPro" id="IPR053169">
    <property type="entry name" value="MUG_Protein"/>
</dbReference>
<proteinExistence type="predicted"/>
<dbReference type="AlphaFoldDB" id="A0A3D8Q6W5"/>
<name>A0A3D8Q6W5_9EURO</name>
<dbReference type="RefSeq" id="XP_026597993.1">
    <property type="nucleotide sequence ID" value="XM_026753487.1"/>
</dbReference>
<gene>
    <name evidence="3" type="ORF">DSM5745_11471</name>
</gene>
<dbReference type="PANTHER" id="PTHR47791">
    <property type="entry name" value="MEIOTICALLY UP-REGULATED GENE 191 PROTEIN"/>
    <property type="match status" value="1"/>
</dbReference>
<evidence type="ECO:0008006" key="5">
    <source>
        <dbReference type="Google" id="ProtNLM"/>
    </source>
</evidence>